<gene>
    <name evidence="5" type="ORF">C1H87_21815</name>
</gene>
<dbReference type="PANTHER" id="PTHR40055">
    <property type="entry name" value="TRANSCRIPTIONAL REGULATOR YGIV-RELATED"/>
    <property type="match status" value="1"/>
</dbReference>
<dbReference type="PANTHER" id="PTHR40055:SF1">
    <property type="entry name" value="TRANSCRIPTIONAL REGULATOR YGIV-RELATED"/>
    <property type="match status" value="1"/>
</dbReference>
<dbReference type="Pfam" id="PF12833">
    <property type="entry name" value="HTH_18"/>
    <property type="match status" value="1"/>
</dbReference>
<dbReference type="Pfam" id="PF06445">
    <property type="entry name" value="GyrI-like"/>
    <property type="match status" value="1"/>
</dbReference>
<dbReference type="RefSeq" id="WP_102757850.1">
    <property type="nucleotide sequence ID" value="NZ_CP025791.1"/>
</dbReference>
<dbReference type="GO" id="GO:0043565">
    <property type="term" value="F:sequence-specific DNA binding"/>
    <property type="evidence" value="ECO:0007669"/>
    <property type="project" value="InterPro"/>
</dbReference>
<dbReference type="InterPro" id="IPR010499">
    <property type="entry name" value="AraC_E-bd"/>
</dbReference>
<dbReference type="InterPro" id="IPR018060">
    <property type="entry name" value="HTH_AraC"/>
</dbReference>
<dbReference type="SUPFAM" id="SSF46689">
    <property type="entry name" value="Homeodomain-like"/>
    <property type="match status" value="2"/>
</dbReference>
<evidence type="ECO:0000259" key="4">
    <source>
        <dbReference type="PROSITE" id="PS01124"/>
    </source>
</evidence>
<evidence type="ECO:0000313" key="5">
    <source>
        <dbReference type="EMBL" id="AUP81207.1"/>
    </source>
</evidence>
<name>A0A2K9PXD5_9FLAO</name>
<dbReference type="SUPFAM" id="SSF55136">
    <property type="entry name" value="Probable bacterial effector-binding domain"/>
    <property type="match status" value="1"/>
</dbReference>
<dbReference type="InterPro" id="IPR050908">
    <property type="entry name" value="SmbC-like"/>
</dbReference>
<protein>
    <submittedName>
        <fullName evidence="5">AraC family transcriptional regulator</fullName>
    </submittedName>
</protein>
<proteinExistence type="predicted"/>
<dbReference type="InterPro" id="IPR011256">
    <property type="entry name" value="Reg_factor_effector_dom_sf"/>
</dbReference>
<dbReference type="EMBL" id="CP025791">
    <property type="protein sequence ID" value="AUP81207.1"/>
    <property type="molecule type" value="Genomic_DNA"/>
</dbReference>
<evidence type="ECO:0000256" key="2">
    <source>
        <dbReference type="ARBA" id="ARBA00023125"/>
    </source>
</evidence>
<organism evidence="5 6">
    <name type="scientific">Flavivirga eckloniae</name>
    <dbReference type="NCBI Taxonomy" id="1803846"/>
    <lineage>
        <taxon>Bacteria</taxon>
        <taxon>Pseudomonadati</taxon>
        <taxon>Bacteroidota</taxon>
        <taxon>Flavobacteriia</taxon>
        <taxon>Flavobacteriales</taxon>
        <taxon>Flavobacteriaceae</taxon>
        <taxon>Flavivirga</taxon>
    </lineage>
</organism>
<dbReference type="SMART" id="SM00342">
    <property type="entry name" value="HTH_ARAC"/>
    <property type="match status" value="1"/>
</dbReference>
<keyword evidence="6" id="KW-1185">Reference proteome</keyword>
<dbReference type="GO" id="GO:0003700">
    <property type="term" value="F:DNA-binding transcription factor activity"/>
    <property type="evidence" value="ECO:0007669"/>
    <property type="project" value="InterPro"/>
</dbReference>
<reference evidence="5 6" key="1">
    <citation type="submission" date="2018-01" db="EMBL/GenBank/DDBJ databases">
        <title>Complete genome sequence of Flavivirga eckloniae ECD14 isolated from seaweed Ecklonia cava.</title>
        <authorList>
            <person name="Lee J.H."/>
            <person name="Baik K.S."/>
            <person name="Seong C.N."/>
        </authorList>
    </citation>
    <scope>NUCLEOTIDE SEQUENCE [LARGE SCALE GENOMIC DNA]</scope>
    <source>
        <strain evidence="5 6">ECD14</strain>
    </source>
</reference>
<dbReference type="AlphaFoldDB" id="A0A2K9PXD5"/>
<dbReference type="InterPro" id="IPR009057">
    <property type="entry name" value="Homeodomain-like_sf"/>
</dbReference>
<dbReference type="Gene3D" id="1.10.10.60">
    <property type="entry name" value="Homeodomain-like"/>
    <property type="match status" value="2"/>
</dbReference>
<dbReference type="PROSITE" id="PS00041">
    <property type="entry name" value="HTH_ARAC_FAMILY_1"/>
    <property type="match status" value="1"/>
</dbReference>
<dbReference type="Proteomes" id="UP000235826">
    <property type="component" value="Chromosome"/>
</dbReference>
<dbReference type="InterPro" id="IPR029442">
    <property type="entry name" value="GyrI-like"/>
</dbReference>
<keyword evidence="3" id="KW-0804">Transcription</keyword>
<sequence length="294" mass="34240">MKLEQNNKAFYNQKLNIIVEYIHNHLDSKIDIKTLAEISHFSPFHFHRISRALLGEPIGAYISRTRVETAAKMIRYTSLDIESIAYSVGFETPSSLSKKFKNYFGVTPTAYRKNKSFTIKKKTIMGTTSNTENNKILNIKKPKILDIEDKKCIYVRMQGPYKTLDYPGAWKKLWGVVKEQKLFTAGIEHLGLPYDDPKVTDDDKIRYDSCLVIHKDAKAVDDIGVKTLKGGKFAVFLYQGSYDFFADVYNYIFNEWLLNNEYELRDETVREKYISNPERVEPHKLKTEFYIPIK</sequence>
<dbReference type="KEGG" id="fek:C1H87_21815"/>
<dbReference type="SMART" id="SM00871">
    <property type="entry name" value="AraC_E_bind"/>
    <property type="match status" value="1"/>
</dbReference>
<evidence type="ECO:0000313" key="6">
    <source>
        <dbReference type="Proteomes" id="UP000235826"/>
    </source>
</evidence>
<accession>A0A2K9PXD5</accession>
<keyword evidence="1" id="KW-0805">Transcription regulation</keyword>
<evidence type="ECO:0000256" key="1">
    <source>
        <dbReference type="ARBA" id="ARBA00023015"/>
    </source>
</evidence>
<dbReference type="Gene3D" id="3.20.80.10">
    <property type="entry name" value="Regulatory factor, effector binding domain"/>
    <property type="match status" value="1"/>
</dbReference>
<dbReference type="InterPro" id="IPR018062">
    <property type="entry name" value="HTH_AraC-typ_CS"/>
</dbReference>
<dbReference type="OrthoDB" id="9816011at2"/>
<feature type="domain" description="HTH araC/xylS-type" evidence="4">
    <location>
        <begin position="16"/>
        <end position="114"/>
    </location>
</feature>
<dbReference type="PROSITE" id="PS01124">
    <property type="entry name" value="HTH_ARAC_FAMILY_2"/>
    <property type="match status" value="1"/>
</dbReference>
<keyword evidence="2" id="KW-0238">DNA-binding</keyword>
<evidence type="ECO:0000256" key="3">
    <source>
        <dbReference type="ARBA" id="ARBA00023163"/>
    </source>
</evidence>